<dbReference type="PANTHER" id="PTHR43283">
    <property type="entry name" value="BETA-LACTAMASE-RELATED"/>
    <property type="match status" value="1"/>
</dbReference>
<dbReference type="InterPro" id="IPR050789">
    <property type="entry name" value="Diverse_Enzym_Activities"/>
</dbReference>
<dbReference type="Pfam" id="PF00144">
    <property type="entry name" value="Beta-lactamase"/>
    <property type="match status" value="1"/>
</dbReference>
<organism evidence="2 3">
    <name type="scientific">Paenibacillus cellulosilyticus</name>
    <dbReference type="NCBI Taxonomy" id="375489"/>
    <lineage>
        <taxon>Bacteria</taxon>
        <taxon>Bacillati</taxon>
        <taxon>Bacillota</taxon>
        <taxon>Bacilli</taxon>
        <taxon>Bacillales</taxon>
        <taxon>Paenibacillaceae</taxon>
        <taxon>Paenibacillus</taxon>
    </lineage>
</organism>
<evidence type="ECO:0000259" key="1">
    <source>
        <dbReference type="Pfam" id="PF00144"/>
    </source>
</evidence>
<protein>
    <submittedName>
        <fullName evidence="2">CubicO group peptidase (Beta-lactamase class C family)</fullName>
    </submittedName>
</protein>
<sequence length="396" mass="44009">MSVRIQTAQVDVTPEAAGYRQEVLDRIDGLLTGLIDDNKLQCASYLFARDGQVFASKAMGALQHTADSPDYAPDSIRRIASVTKWFTLVCIMRLVEEGKLALVQQVKDWIPEFDKPAFAKITIHQLLTHTAGLKPDGGYFTEPYPTGWYDVLFAFEDGDGGNTALTDAEKLARSKSAWIKAILSGPPVCEPGTEWNYSSAGFSLLGEIIERVSGMRYDEYIRTTVIEPLGMTRTFFDVPEHLADEVCTTNDWDVRGVKRRIADNPASPPRTGGGLYSTLQDLSRLGHMMLTGSYNGKRILSRKSIELITRNQFPQGIPAFNWGGDIKKFPFGLSTSLSFPVDFFAPTAYMHEGAGRCALIVDPVERFVVVFFVPSIVDWVPESMLNLKNMIWSGLQ</sequence>
<dbReference type="RefSeq" id="WP_110047415.1">
    <property type="nucleotide sequence ID" value="NZ_CP054613.1"/>
</dbReference>
<evidence type="ECO:0000313" key="3">
    <source>
        <dbReference type="Proteomes" id="UP000246635"/>
    </source>
</evidence>
<dbReference type="OrthoDB" id="9770183at2"/>
<dbReference type="AlphaFoldDB" id="A0A2V2YE32"/>
<gene>
    <name evidence="2" type="ORF">DFQ01_14311</name>
</gene>
<dbReference type="Proteomes" id="UP000246635">
    <property type="component" value="Unassembled WGS sequence"/>
</dbReference>
<keyword evidence="3" id="KW-1185">Reference proteome</keyword>
<proteinExistence type="predicted"/>
<evidence type="ECO:0000313" key="2">
    <source>
        <dbReference type="EMBL" id="PWV90537.1"/>
    </source>
</evidence>
<dbReference type="Gene3D" id="3.40.710.10">
    <property type="entry name" value="DD-peptidase/beta-lactamase superfamily"/>
    <property type="match status" value="1"/>
</dbReference>
<accession>A0A2V2YE32</accession>
<dbReference type="EMBL" id="QGTQ01000043">
    <property type="protein sequence ID" value="PWV90537.1"/>
    <property type="molecule type" value="Genomic_DNA"/>
</dbReference>
<feature type="domain" description="Beta-lactamase-related" evidence="1">
    <location>
        <begin position="28"/>
        <end position="373"/>
    </location>
</feature>
<dbReference type="InterPro" id="IPR012338">
    <property type="entry name" value="Beta-lactam/transpept-like"/>
</dbReference>
<name>A0A2V2YE32_9BACL</name>
<dbReference type="SUPFAM" id="SSF56601">
    <property type="entry name" value="beta-lactamase/transpeptidase-like"/>
    <property type="match status" value="1"/>
</dbReference>
<reference evidence="2 3" key="1">
    <citation type="submission" date="2018-05" db="EMBL/GenBank/DDBJ databases">
        <title>Genomic Encyclopedia of Type Strains, Phase III (KMG-III): the genomes of soil and plant-associated and newly described type strains.</title>
        <authorList>
            <person name="Whitman W."/>
        </authorList>
    </citation>
    <scope>NUCLEOTIDE SEQUENCE [LARGE SCALE GENOMIC DNA]</scope>
    <source>
        <strain evidence="2 3">CECT 5696</strain>
    </source>
</reference>
<dbReference type="InterPro" id="IPR001466">
    <property type="entry name" value="Beta-lactam-related"/>
</dbReference>
<comment type="caution">
    <text evidence="2">The sequence shown here is derived from an EMBL/GenBank/DDBJ whole genome shotgun (WGS) entry which is preliminary data.</text>
</comment>